<protein>
    <submittedName>
        <fullName evidence="3">Uncharacterized protein</fullName>
    </submittedName>
</protein>
<evidence type="ECO:0000313" key="4">
    <source>
        <dbReference type="Proteomes" id="UP000194798"/>
    </source>
</evidence>
<dbReference type="RefSeq" id="WP_086488950.1">
    <property type="nucleotide sequence ID" value="NZ_MSLT01000023.1"/>
</dbReference>
<name>A0A251X3S1_9GAMM</name>
<evidence type="ECO:0000256" key="2">
    <source>
        <dbReference type="SAM" id="Phobius"/>
    </source>
</evidence>
<feature type="coiled-coil region" evidence="1">
    <location>
        <begin position="165"/>
        <end position="192"/>
    </location>
</feature>
<dbReference type="AlphaFoldDB" id="A0A251X3S1"/>
<feature type="coiled-coil region" evidence="1">
    <location>
        <begin position="225"/>
        <end position="252"/>
    </location>
</feature>
<evidence type="ECO:0000256" key="1">
    <source>
        <dbReference type="SAM" id="Coils"/>
    </source>
</evidence>
<gene>
    <name evidence="3" type="ORF">TPSD3_12935</name>
</gene>
<accession>A0A251X3S1</accession>
<keyword evidence="2" id="KW-0472">Membrane</keyword>
<reference evidence="3 4" key="1">
    <citation type="submission" date="2016-12" db="EMBL/GenBank/DDBJ databases">
        <title>Thioflexothrix psekupsii D3 genome sequencing and assembly.</title>
        <authorList>
            <person name="Fomenkov A."/>
            <person name="Vincze T."/>
            <person name="Grabovich M."/>
            <person name="Anton B.P."/>
            <person name="Dubinina G."/>
            <person name="Orlova M."/>
            <person name="Belousova E."/>
            <person name="Roberts R.J."/>
        </authorList>
    </citation>
    <scope>NUCLEOTIDE SEQUENCE [LARGE SCALE GENOMIC DNA]</scope>
    <source>
        <strain evidence="3">D3</strain>
    </source>
</reference>
<keyword evidence="4" id="KW-1185">Reference proteome</keyword>
<comment type="caution">
    <text evidence="3">The sequence shown here is derived from an EMBL/GenBank/DDBJ whole genome shotgun (WGS) entry which is preliminary data.</text>
</comment>
<proteinExistence type="predicted"/>
<dbReference type="EMBL" id="MSLT01000023">
    <property type="protein sequence ID" value="OUD12036.1"/>
    <property type="molecule type" value="Genomic_DNA"/>
</dbReference>
<evidence type="ECO:0000313" key="3">
    <source>
        <dbReference type="EMBL" id="OUD12036.1"/>
    </source>
</evidence>
<organism evidence="3 4">
    <name type="scientific">Thioflexithrix psekupsensis</name>
    <dbReference type="NCBI Taxonomy" id="1570016"/>
    <lineage>
        <taxon>Bacteria</taxon>
        <taxon>Pseudomonadati</taxon>
        <taxon>Pseudomonadota</taxon>
        <taxon>Gammaproteobacteria</taxon>
        <taxon>Thiotrichales</taxon>
        <taxon>Thioflexithrix</taxon>
    </lineage>
</organism>
<sequence length="362" mass="40852">MDIGKKLLAIFQWVVSIIVALFGLLLLISSSMGGFLILLSSAALMPPVAEKLVKLPKRKWLFPVLLVSGFVVAVSTTHEGPAKRDEAQLAQETAERAEKVRQAELQAKAELELKRAQFIEQRDVIVSELNSLLEIENYQAIIDKGSIYSDLDEEVALLVNKAQGILAERAESERLEREAAEKEAQSQKLLSELDALPKTDTQGHLTRYKQLLQLSPDNTSYQQKLDHFQKVIEAERQKYEAEEQKARALRALKNKWNFATDKSSLDDSVNVYMHVAASNTIQGTLNQPVRPKLWIRCSENTTSIFIDWDVYINIRETPMIYRVDSQKQNKKSFSISTDHKALGYFSGGQSIPFIKSLFGANK</sequence>
<dbReference type="OrthoDB" id="7831428at2"/>
<keyword evidence="1" id="KW-0175">Coiled coil</keyword>
<dbReference type="Proteomes" id="UP000194798">
    <property type="component" value="Unassembled WGS sequence"/>
</dbReference>
<feature type="transmembrane region" description="Helical" evidence="2">
    <location>
        <begin position="7"/>
        <end position="28"/>
    </location>
</feature>
<keyword evidence="2" id="KW-0812">Transmembrane</keyword>
<keyword evidence="2" id="KW-1133">Transmembrane helix</keyword>